<sequence length="294" mass="32104">MLGIDYESSDDEDAPVEATLSVQPKVEPPARGDGAPEGPPRPSDSSPSQGPTIPASSGENDTGENAAVPQSPYSSYRSVVQSLTLPAVPSFDIPPSPPGSPRLAPTKKFATFLDMKKKGQHFNKRMESSSALQNPAHFQRLMGFAGLKEEDQYATTLPAGIAVPTTFPKSAYVEQLLASQKEITKEKEISKAQRETIDFVSAASSGASRKPPTTGKRPADSATERIMASLDRDRSSSTSSRDRDKRRELERRGGRDERGAGNRLRSRSRSPRRKRSRSPERERDRGNRASRWGP</sequence>
<dbReference type="STRING" id="1231657.A0A1Y1ZMH0"/>
<feature type="compositionally biased region" description="Polar residues" evidence="1">
    <location>
        <begin position="43"/>
        <end position="60"/>
    </location>
</feature>
<dbReference type="PANTHER" id="PTHR13464:SF0">
    <property type="entry name" value="SAP30-BINDING PROTEIN"/>
    <property type="match status" value="1"/>
</dbReference>
<keyword evidence="3" id="KW-1185">Reference proteome</keyword>
<feature type="region of interest" description="Disordered" evidence="1">
    <location>
        <begin position="200"/>
        <end position="294"/>
    </location>
</feature>
<feature type="region of interest" description="Disordered" evidence="1">
    <location>
        <begin position="87"/>
        <end position="106"/>
    </location>
</feature>
<protein>
    <submittedName>
        <fullName evidence="2">HCNGP-like protein-domain-containing protein</fullName>
    </submittedName>
</protein>
<accession>A0A1Y1ZMH0</accession>
<feature type="compositionally biased region" description="Basic residues" evidence="1">
    <location>
        <begin position="264"/>
        <end position="276"/>
    </location>
</feature>
<dbReference type="Proteomes" id="UP000193144">
    <property type="component" value="Unassembled WGS sequence"/>
</dbReference>
<evidence type="ECO:0000256" key="1">
    <source>
        <dbReference type="SAM" id="MobiDB-lite"/>
    </source>
</evidence>
<dbReference type="InterPro" id="IPR012479">
    <property type="entry name" value="SAP30BP"/>
</dbReference>
<feature type="compositionally biased region" description="Basic and acidic residues" evidence="1">
    <location>
        <begin position="277"/>
        <end position="287"/>
    </location>
</feature>
<dbReference type="PANTHER" id="PTHR13464">
    <property type="entry name" value="TRANSCRIPTIONAL REGULATOR PROTEIN HCNGP"/>
    <property type="match status" value="1"/>
</dbReference>
<gene>
    <name evidence="2" type="ORF">BCR34DRAFT_328864</name>
</gene>
<reference evidence="2 3" key="1">
    <citation type="submission" date="2016-07" db="EMBL/GenBank/DDBJ databases">
        <title>Pervasive Adenine N6-methylation of Active Genes in Fungi.</title>
        <authorList>
            <consortium name="DOE Joint Genome Institute"/>
            <person name="Mondo S.J."/>
            <person name="Dannebaum R.O."/>
            <person name="Kuo R.C."/>
            <person name="Labutti K."/>
            <person name="Haridas S."/>
            <person name="Kuo A."/>
            <person name="Salamov A."/>
            <person name="Ahrendt S.R."/>
            <person name="Lipzen A."/>
            <person name="Sullivan W."/>
            <person name="Andreopoulos W.B."/>
            <person name="Clum A."/>
            <person name="Lindquist E."/>
            <person name="Daum C."/>
            <person name="Ramamoorthy G.K."/>
            <person name="Gryganskyi A."/>
            <person name="Culley D."/>
            <person name="Magnuson J.K."/>
            <person name="James T.Y."/>
            <person name="O'Malley M.A."/>
            <person name="Stajich J.E."/>
            <person name="Spatafora J.W."/>
            <person name="Visel A."/>
            <person name="Grigoriev I.V."/>
        </authorList>
    </citation>
    <scope>NUCLEOTIDE SEQUENCE [LARGE SCALE GENOMIC DNA]</scope>
    <source>
        <strain evidence="2 3">CBS 115471</strain>
    </source>
</reference>
<feature type="compositionally biased region" description="Basic and acidic residues" evidence="1">
    <location>
        <begin position="230"/>
        <end position="260"/>
    </location>
</feature>
<organism evidence="2 3">
    <name type="scientific">Clohesyomyces aquaticus</name>
    <dbReference type="NCBI Taxonomy" id="1231657"/>
    <lineage>
        <taxon>Eukaryota</taxon>
        <taxon>Fungi</taxon>
        <taxon>Dikarya</taxon>
        <taxon>Ascomycota</taxon>
        <taxon>Pezizomycotina</taxon>
        <taxon>Dothideomycetes</taxon>
        <taxon>Pleosporomycetidae</taxon>
        <taxon>Pleosporales</taxon>
        <taxon>Lindgomycetaceae</taxon>
        <taxon>Clohesyomyces</taxon>
    </lineage>
</organism>
<dbReference type="GO" id="GO:0006355">
    <property type="term" value="P:regulation of DNA-templated transcription"/>
    <property type="evidence" value="ECO:0007669"/>
    <property type="project" value="InterPro"/>
</dbReference>
<dbReference type="GO" id="GO:0005634">
    <property type="term" value="C:nucleus"/>
    <property type="evidence" value="ECO:0007669"/>
    <property type="project" value="TreeGrafter"/>
</dbReference>
<evidence type="ECO:0000313" key="3">
    <source>
        <dbReference type="Proteomes" id="UP000193144"/>
    </source>
</evidence>
<dbReference type="AlphaFoldDB" id="A0A1Y1ZMH0"/>
<dbReference type="OrthoDB" id="1714508at2759"/>
<proteinExistence type="predicted"/>
<dbReference type="Pfam" id="PF07818">
    <property type="entry name" value="HCNGP"/>
    <property type="match status" value="1"/>
</dbReference>
<dbReference type="EMBL" id="MCFA01000063">
    <property type="protein sequence ID" value="ORY11207.1"/>
    <property type="molecule type" value="Genomic_DNA"/>
</dbReference>
<name>A0A1Y1ZMH0_9PLEO</name>
<evidence type="ECO:0000313" key="2">
    <source>
        <dbReference type="EMBL" id="ORY11207.1"/>
    </source>
</evidence>
<comment type="caution">
    <text evidence="2">The sequence shown here is derived from an EMBL/GenBank/DDBJ whole genome shotgun (WGS) entry which is preliminary data.</text>
</comment>
<feature type="region of interest" description="Disordered" evidence="1">
    <location>
        <begin position="1"/>
        <end position="75"/>
    </location>
</feature>